<dbReference type="InterPro" id="IPR002711">
    <property type="entry name" value="HNH"/>
</dbReference>
<proteinExistence type="predicted"/>
<keyword evidence="1" id="KW-1133">Transmembrane helix</keyword>
<dbReference type="RefSeq" id="WP_174850416.1">
    <property type="nucleotide sequence ID" value="NZ_CP065430.1"/>
</dbReference>
<dbReference type="GO" id="GO:0004519">
    <property type="term" value="F:endonuclease activity"/>
    <property type="evidence" value="ECO:0007669"/>
    <property type="project" value="UniProtKB-KW"/>
</dbReference>
<protein>
    <submittedName>
        <fullName evidence="3">HNH endonuclease</fullName>
    </submittedName>
</protein>
<dbReference type="AlphaFoldDB" id="A0A7T1P5G3"/>
<keyword evidence="3" id="KW-0540">Nuclease</keyword>
<feature type="transmembrane region" description="Helical" evidence="1">
    <location>
        <begin position="102"/>
        <end position="118"/>
    </location>
</feature>
<dbReference type="Pfam" id="PF01844">
    <property type="entry name" value="HNH"/>
    <property type="match status" value="1"/>
</dbReference>
<feature type="domain" description="HNH nuclease" evidence="2">
    <location>
        <begin position="28"/>
        <end position="86"/>
    </location>
</feature>
<evidence type="ECO:0000313" key="3">
    <source>
        <dbReference type="EMBL" id="QPO26373.1"/>
    </source>
</evidence>
<accession>A0A7T1P5G3</accession>
<reference evidence="3 4" key="1">
    <citation type="submission" date="2020-12" db="EMBL/GenBank/DDBJ databases">
        <title>Nonconservative transfer and diversity of a new family of integrative and conjugative elements associated with antibiotic resistance in zoonotic pathogen Streptococcus suis.</title>
        <authorList>
            <person name="Huang J."/>
        </authorList>
    </citation>
    <scope>NUCLEOTIDE SEQUENCE [LARGE SCALE GENOMIC DNA]</scope>
    <source>
        <strain evidence="3 4">YZDH1</strain>
    </source>
</reference>
<organism evidence="3 4">
    <name type="scientific">Streptococcus suis</name>
    <dbReference type="NCBI Taxonomy" id="1307"/>
    <lineage>
        <taxon>Bacteria</taxon>
        <taxon>Bacillati</taxon>
        <taxon>Bacillota</taxon>
        <taxon>Bacilli</taxon>
        <taxon>Lactobacillales</taxon>
        <taxon>Streptococcaceae</taxon>
        <taxon>Streptococcus</taxon>
    </lineage>
</organism>
<dbReference type="Gene3D" id="1.10.30.50">
    <property type="match status" value="1"/>
</dbReference>
<evidence type="ECO:0000256" key="1">
    <source>
        <dbReference type="SAM" id="Phobius"/>
    </source>
</evidence>
<dbReference type="GO" id="GO:0003676">
    <property type="term" value="F:nucleic acid binding"/>
    <property type="evidence" value="ECO:0007669"/>
    <property type="project" value="InterPro"/>
</dbReference>
<evidence type="ECO:0000259" key="2">
    <source>
        <dbReference type="SMART" id="SM00507"/>
    </source>
</evidence>
<keyword evidence="1" id="KW-0472">Membrane</keyword>
<sequence length="120" mass="14760">MRYRKTKHSDWFRAWQIKFYNDRKVWHPLRNKIRRDRRMRCDMCGRLIHGKSIVDHIIEIDETNYQDESITLNEDNLQLLCLECHNTKTFQSKINLNLDNRNINLFLIFLFLNFFGLPPF</sequence>
<keyword evidence="3" id="KW-0378">Hydrolase</keyword>
<dbReference type="SMART" id="SM00507">
    <property type="entry name" value="HNHc"/>
    <property type="match status" value="1"/>
</dbReference>
<gene>
    <name evidence="3" type="ORF">I5V48_10550</name>
</gene>
<dbReference type="Proteomes" id="UP000594569">
    <property type="component" value="Chromosome"/>
</dbReference>
<dbReference type="GO" id="GO:0008270">
    <property type="term" value="F:zinc ion binding"/>
    <property type="evidence" value="ECO:0007669"/>
    <property type="project" value="InterPro"/>
</dbReference>
<dbReference type="EMBL" id="CP065430">
    <property type="protein sequence ID" value="QPO26373.1"/>
    <property type="molecule type" value="Genomic_DNA"/>
</dbReference>
<dbReference type="InterPro" id="IPR003615">
    <property type="entry name" value="HNH_nuc"/>
</dbReference>
<name>A0A7T1P5G3_STRSU</name>
<keyword evidence="1" id="KW-0812">Transmembrane</keyword>
<evidence type="ECO:0000313" key="4">
    <source>
        <dbReference type="Proteomes" id="UP000594569"/>
    </source>
</evidence>
<keyword evidence="3" id="KW-0255">Endonuclease</keyword>